<keyword evidence="3" id="KW-1185">Reference proteome</keyword>
<feature type="domain" description="SGNH hydrolase-type esterase" evidence="1">
    <location>
        <begin position="29"/>
        <end position="191"/>
    </location>
</feature>
<organism evidence="2 3">
    <name type="scientific">Desulfobulbus propionicus (strain ATCC 33891 / DSM 2032 / VKM B-1956 / 1pr3)</name>
    <dbReference type="NCBI Taxonomy" id="577650"/>
    <lineage>
        <taxon>Bacteria</taxon>
        <taxon>Pseudomonadati</taxon>
        <taxon>Thermodesulfobacteriota</taxon>
        <taxon>Desulfobulbia</taxon>
        <taxon>Desulfobulbales</taxon>
        <taxon>Desulfobulbaceae</taxon>
        <taxon>Desulfobulbus</taxon>
    </lineage>
</organism>
<evidence type="ECO:0000313" key="2">
    <source>
        <dbReference type="EMBL" id="ADW16436.1"/>
    </source>
</evidence>
<dbReference type="KEGG" id="dpr:Despr_0249"/>
<dbReference type="EMBL" id="CP002364">
    <property type="protein sequence ID" value="ADW16436.1"/>
    <property type="molecule type" value="Genomic_DNA"/>
</dbReference>
<dbReference type="InterPro" id="IPR013830">
    <property type="entry name" value="SGNH_hydro"/>
</dbReference>
<gene>
    <name evidence="2" type="ordered locus">Despr_0249</name>
</gene>
<dbReference type="Gene3D" id="3.40.50.1110">
    <property type="entry name" value="SGNH hydrolase"/>
    <property type="match status" value="1"/>
</dbReference>
<dbReference type="InterPro" id="IPR051532">
    <property type="entry name" value="Ester_Hydrolysis_Enzymes"/>
</dbReference>
<dbReference type="GO" id="GO:0004622">
    <property type="term" value="F:phosphatidylcholine lysophospholipase activity"/>
    <property type="evidence" value="ECO:0007669"/>
    <property type="project" value="TreeGrafter"/>
</dbReference>
<accession>A0A7U4DMX9</accession>
<evidence type="ECO:0000259" key="1">
    <source>
        <dbReference type="Pfam" id="PF13472"/>
    </source>
</evidence>
<name>A0A7U4DMX9_DESPD</name>
<dbReference type="PANTHER" id="PTHR30383:SF24">
    <property type="entry name" value="THIOESTERASE 1_PROTEASE 1_LYSOPHOSPHOLIPASE L1"/>
    <property type="match status" value="1"/>
</dbReference>
<dbReference type="Proteomes" id="UP000006365">
    <property type="component" value="Chromosome"/>
</dbReference>
<protein>
    <submittedName>
        <fullName evidence="2">Lipolytic protein G-D-S-L family</fullName>
    </submittedName>
</protein>
<dbReference type="PANTHER" id="PTHR30383">
    <property type="entry name" value="THIOESTERASE 1/PROTEASE 1/LYSOPHOSPHOLIPASE L1"/>
    <property type="match status" value="1"/>
</dbReference>
<sequence>MEWMRGVLVVMVLTACGAGNAWAERVILFLGDSLTAGLGVEAEQAYPRLLGEMLARDGISDVRIVNGGISGSTSAGALARLRWYQQITPSILFLALGANDGLRGLTMEEMARNLNAVIEAAKARGMRVILAGMELPPNYGQEYTAAFRHVYHDLAARHGLPLIPFLLEGVGGVPALNQADGIHPNAEGHQRIARHVYPTLKACVKTAGERPEAGKP</sequence>
<dbReference type="SUPFAM" id="SSF52266">
    <property type="entry name" value="SGNH hydrolase"/>
    <property type="match status" value="1"/>
</dbReference>
<dbReference type="InterPro" id="IPR036514">
    <property type="entry name" value="SGNH_hydro_sf"/>
</dbReference>
<dbReference type="Pfam" id="PF13472">
    <property type="entry name" value="Lipase_GDSL_2"/>
    <property type="match status" value="1"/>
</dbReference>
<dbReference type="RefSeq" id="WP_015722984.1">
    <property type="nucleotide sequence ID" value="NC_014972.1"/>
</dbReference>
<proteinExistence type="predicted"/>
<dbReference type="AlphaFoldDB" id="A0A7U4DMX9"/>
<dbReference type="PROSITE" id="PS51257">
    <property type="entry name" value="PROKAR_LIPOPROTEIN"/>
    <property type="match status" value="1"/>
</dbReference>
<reference evidence="2 3" key="1">
    <citation type="journal article" date="2011" name="Stand. Genomic Sci.">
        <title>Complete genome sequence of Desulfobulbus propionicus type strain (1pr3).</title>
        <authorList>
            <person name="Pagani I."/>
            <person name="Lapidus A."/>
            <person name="Nolan M."/>
            <person name="Lucas S."/>
            <person name="Hammon N."/>
            <person name="Deshpande S."/>
            <person name="Cheng J.F."/>
            <person name="Chertkov O."/>
            <person name="Davenport K."/>
            <person name="Tapia R."/>
            <person name="Han C."/>
            <person name="Goodwin L."/>
            <person name="Pitluck S."/>
            <person name="Liolios K."/>
            <person name="Mavromatis K."/>
            <person name="Ivanova N."/>
            <person name="Mikhailova N."/>
            <person name="Pati A."/>
            <person name="Chen A."/>
            <person name="Palaniappan K."/>
            <person name="Land M."/>
            <person name="Hauser L."/>
            <person name="Chang Y.J."/>
            <person name="Jeffries C.D."/>
            <person name="Detter J.C."/>
            <person name="Brambilla E."/>
            <person name="Kannan K.P."/>
            <person name="Djao O.D."/>
            <person name="Rohde M."/>
            <person name="Pukall R."/>
            <person name="Spring S."/>
            <person name="Goker M."/>
            <person name="Sikorski J."/>
            <person name="Woyke T."/>
            <person name="Bristow J."/>
            <person name="Eisen J.A."/>
            <person name="Markowitz V."/>
            <person name="Hugenholtz P."/>
            <person name="Kyrpides N.C."/>
            <person name="Klenk H.P."/>
        </authorList>
    </citation>
    <scope>NUCLEOTIDE SEQUENCE [LARGE SCALE GENOMIC DNA]</scope>
    <source>
        <strain evidence="3">ATCC 33891 / DSM 2032 / 1pr3</strain>
    </source>
</reference>
<dbReference type="CDD" id="cd01822">
    <property type="entry name" value="Lysophospholipase_L1_like"/>
    <property type="match status" value="1"/>
</dbReference>
<evidence type="ECO:0000313" key="3">
    <source>
        <dbReference type="Proteomes" id="UP000006365"/>
    </source>
</evidence>